<name>A0AAV5INR5_9ROSI</name>
<keyword evidence="2" id="KW-1185">Reference proteome</keyword>
<protein>
    <submittedName>
        <fullName evidence="1">Uncharacterized protein</fullName>
    </submittedName>
</protein>
<evidence type="ECO:0000313" key="1">
    <source>
        <dbReference type="EMBL" id="GKV01466.1"/>
    </source>
</evidence>
<evidence type="ECO:0000313" key="2">
    <source>
        <dbReference type="Proteomes" id="UP001054252"/>
    </source>
</evidence>
<comment type="caution">
    <text evidence="1">The sequence shown here is derived from an EMBL/GenBank/DDBJ whole genome shotgun (WGS) entry which is preliminary data.</text>
</comment>
<accession>A0AAV5INR5</accession>
<reference evidence="1 2" key="1">
    <citation type="journal article" date="2021" name="Commun. Biol.">
        <title>The genome of Shorea leprosula (Dipterocarpaceae) highlights the ecological relevance of drought in aseasonal tropical rainforests.</title>
        <authorList>
            <person name="Ng K.K.S."/>
            <person name="Kobayashi M.J."/>
            <person name="Fawcett J.A."/>
            <person name="Hatakeyama M."/>
            <person name="Paape T."/>
            <person name="Ng C.H."/>
            <person name="Ang C.C."/>
            <person name="Tnah L.H."/>
            <person name="Lee C.T."/>
            <person name="Nishiyama T."/>
            <person name="Sese J."/>
            <person name="O'Brien M.J."/>
            <person name="Copetti D."/>
            <person name="Mohd Noor M.I."/>
            <person name="Ong R.C."/>
            <person name="Putra M."/>
            <person name="Sireger I.Z."/>
            <person name="Indrioko S."/>
            <person name="Kosugi Y."/>
            <person name="Izuno A."/>
            <person name="Isagi Y."/>
            <person name="Lee S.L."/>
            <person name="Shimizu K.K."/>
        </authorList>
    </citation>
    <scope>NUCLEOTIDE SEQUENCE [LARGE SCALE GENOMIC DNA]</scope>
    <source>
        <strain evidence="1">214</strain>
    </source>
</reference>
<dbReference type="Proteomes" id="UP001054252">
    <property type="component" value="Unassembled WGS sequence"/>
</dbReference>
<organism evidence="1 2">
    <name type="scientific">Rubroshorea leprosula</name>
    <dbReference type="NCBI Taxonomy" id="152421"/>
    <lineage>
        <taxon>Eukaryota</taxon>
        <taxon>Viridiplantae</taxon>
        <taxon>Streptophyta</taxon>
        <taxon>Embryophyta</taxon>
        <taxon>Tracheophyta</taxon>
        <taxon>Spermatophyta</taxon>
        <taxon>Magnoliopsida</taxon>
        <taxon>eudicotyledons</taxon>
        <taxon>Gunneridae</taxon>
        <taxon>Pentapetalae</taxon>
        <taxon>rosids</taxon>
        <taxon>malvids</taxon>
        <taxon>Malvales</taxon>
        <taxon>Dipterocarpaceae</taxon>
        <taxon>Rubroshorea</taxon>
    </lineage>
</organism>
<proteinExistence type="predicted"/>
<dbReference type="AlphaFoldDB" id="A0AAV5INR5"/>
<gene>
    <name evidence="1" type="ORF">SLEP1_g14016</name>
</gene>
<sequence length="33" mass="3858">MVKEITGEVDLICCVINYSNLRRMWETLDDVQA</sequence>
<dbReference type="EMBL" id="BPVZ01000017">
    <property type="protein sequence ID" value="GKV01466.1"/>
    <property type="molecule type" value="Genomic_DNA"/>
</dbReference>